<evidence type="ECO:0000313" key="3">
    <source>
        <dbReference type="EMBL" id="AQS36274.1"/>
    </source>
</evidence>
<dbReference type="InterPro" id="IPR018013">
    <property type="entry name" value="Channel_Tsx-like"/>
</dbReference>
<dbReference type="STRING" id="225848.Sps_01092"/>
<dbReference type="GO" id="GO:0009279">
    <property type="term" value="C:cell outer membrane"/>
    <property type="evidence" value="ECO:0007669"/>
    <property type="project" value="InterPro"/>
</dbReference>
<comment type="similarity">
    <text evidence="1">Belongs to the nucleoside-specific channel-forming outer membrane porin (Tsx) (TC 1.B.10) family.</text>
</comment>
<evidence type="ECO:0000256" key="2">
    <source>
        <dbReference type="SAM" id="SignalP"/>
    </source>
</evidence>
<keyword evidence="4" id="KW-1185">Reference proteome</keyword>
<name>A0A1S6HL99_9GAMM</name>
<dbReference type="Proteomes" id="UP000189545">
    <property type="component" value="Chromosome"/>
</dbReference>
<dbReference type="InterPro" id="IPR036777">
    <property type="entry name" value="Channel_Tsx-like_sf"/>
</dbReference>
<dbReference type="SUPFAM" id="SSF111364">
    <property type="entry name" value="Tsx-like channel"/>
    <property type="match status" value="1"/>
</dbReference>
<dbReference type="KEGG" id="spsw:Sps_01092"/>
<proteinExistence type="inferred from homology"/>
<gene>
    <name evidence="3" type="ORF">Sps_01092</name>
</gene>
<dbReference type="RefSeq" id="WP_237157995.1">
    <property type="nucleotide sequence ID" value="NZ_CP014782.1"/>
</dbReference>
<accession>A0A1S6HL99</accession>
<organism evidence="3 4">
    <name type="scientific">Shewanella psychrophila</name>
    <dbReference type="NCBI Taxonomy" id="225848"/>
    <lineage>
        <taxon>Bacteria</taxon>
        <taxon>Pseudomonadati</taxon>
        <taxon>Pseudomonadota</taxon>
        <taxon>Gammaproteobacteria</taxon>
        <taxon>Alteromonadales</taxon>
        <taxon>Shewanellaceae</taxon>
        <taxon>Shewanella</taxon>
    </lineage>
</organism>
<sequence length="280" mass="31073">MMKTNKIHNIIAIAVVASSALIATSTSAELWSNTEVQLQAFGELEQVGTGGTADTTIITFQHAGGWEYGDNFFFVDYSRYNVNNNANFPVEDSSEFYGEWYSNFSLGAITGNDLSFGPVKDIGLVAGFNFAPEVDSMWVLPGVRFSLDLPGFAFAQIDVTGYMHQGGGSASSPVFTVVDEDSSFMVDFAWAYPFKLGSTSWSIEGHLEYIDGRQQTNNFGTTDLEYWILFQPQLRLDLGEVLGTKANQLFVGIEYQYWKNKLGEKGTDDNTAQFLAVWRF</sequence>
<reference evidence="3 4" key="1">
    <citation type="submission" date="2016-03" db="EMBL/GenBank/DDBJ databases">
        <title>Complete genome sequence of Shewanella psychrophila WP2, a deep sea bacterium isolated from west Pacific sediment.</title>
        <authorList>
            <person name="Xu G."/>
            <person name="Jian H."/>
        </authorList>
    </citation>
    <scope>NUCLEOTIDE SEQUENCE [LARGE SCALE GENOMIC DNA]</scope>
    <source>
        <strain evidence="3 4">WP2</strain>
    </source>
</reference>
<protein>
    <submittedName>
        <fullName evidence="3">Nucleoside-binding outer membrane protein</fullName>
    </submittedName>
</protein>
<dbReference type="Pfam" id="PF03502">
    <property type="entry name" value="Channel_Tsx"/>
    <property type="match status" value="1"/>
</dbReference>
<evidence type="ECO:0000313" key="4">
    <source>
        <dbReference type="Proteomes" id="UP000189545"/>
    </source>
</evidence>
<dbReference type="Gene3D" id="2.40.230.20">
    <property type="entry name" value="Nucleoside-specific channel-forming protein, Tsx-like"/>
    <property type="match status" value="1"/>
</dbReference>
<feature type="signal peptide" evidence="2">
    <location>
        <begin position="1"/>
        <end position="28"/>
    </location>
</feature>
<keyword evidence="2" id="KW-0732">Signal</keyword>
<dbReference type="EMBL" id="CP014782">
    <property type="protein sequence ID" value="AQS36274.1"/>
    <property type="molecule type" value="Genomic_DNA"/>
</dbReference>
<dbReference type="AlphaFoldDB" id="A0A1S6HL99"/>
<feature type="chain" id="PRO_5012232990" evidence="2">
    <location>
        <begin position="29"/>
        <end position="280"/>
    </location>
</feature>
<evidence type="ECO:0000256" key="1">
    <source>
        <dbReference type="ARBA" id="ARBA00008728"/>
    </source>
</evidence>